<gene>
    <name evidence="1" type="ORF">PHYSODRAFT_261327</name>
</gene>
<dbReference type="InParanoid" id="G4ZHK5"/>
<dbReference type="RefSeq" id="XP_009527143.1">
    <property type="nucleotide sequence ID" value="XM_009528848.1"/>
</dbReference>
<accession>G4ZHK5</accession>
<dbReference type="Proteomes" id="UP000002640">
    <property type="component" value="Unassembled WGS sequence"/>
</dbReference>
<evidence type="ECO:0000313" key="2">
    <source>
        <dbReference type="Proteomes" id="UP000002640"/>
    </source>
</evidence>
<dbReference type="STRING" id="1094619.G4ZHK5"/>
<reference evidence="1 2" key="1">
    <citation type="journal article" date="2006" name="Science">
        <title>Phytophthora genome sequences uncover evolutionary origins and mechanisms of pathogenesis.</title>
        <authorList>
            <person name="Tyler B.M."/>
            <person name="Tripathy S."/>
            <person name="Zhang X."/>
            <person name="Dehal P."/>
            <person name="Jiang R.H."/>
            <person name="Aerts A."/>
            <person name="Arredondo F.D."/>
            <person name="Baxter L."/>
            <person name="Bensasson D."/>
            <person name="Beynon J.L."/>
            <person name="Chapman J."/>
            <person name="Damasceno C.M."/>
            <person name="Dorrance A.E."/>
            <person name="Dou D."/>
            <person name="Dickerman A.W."/>
            <person name="Dubchak I.L."/>
            <person name="Garbelotto M."/>
            <person name="Gijzen M."/>
            <person name="Gordon S.G."/>
            <person name="Govers F."/>
            <person name="Grunwald N.J."/>
            <person name="Huang W."/>
            <person name="Ivors K.L."/>
            <person name="Jones R.W."/>
            <person name="Kamoun S."/>
            <person name="Krampis K."/>
            <person name="Lamour K.H."/>
            <person name="Lee M.K."/>
            <person name="McDonald W.H."/>
            <person name="Medina M."/>
            <person name="Meijer H.J."/>
            <person name="Nordberg E.K."/>
            <person name="Maclean D.J."/>
            <person name="Ospina-Giraldo M.D."/>
            <person name="Morris P.F."/>
            <person name="Phuntumart V."/>
            <person name="Putnam N.H."/>
            <person name="Rash S."/>
            <person name="Rose J.K."/>
            <person name="Sakihama Y."/>
            <person name="Salamov A.A."/>
            <person name="Savidor A."/>
            <person name="Scheuring C.F."/>
            <person name="Smith B.M."/>
            <person name="Sobral B.W."/>
            <person name="Terry A."/>
            <person name="Torto-Alalibo T.A."/>
            <person name="Win J."/>
            <person name="Xu Z."/>
            <person name="Zhang H."/>
            <person name="Grigoriev I.V."/>
            <person name="Rokhsar D.S."/>
            <person name="Boore J.L."/>
        </authorList>
    </citation>
    <scope>NUCLEOTIDE SEQUENCE [LARGE SCALE GENOMIC DNA]</scope>
    <source>
        <strain evidence="1 2">P6497</strain>
    </source>
</reference>
<evidence type="ECO:0000313" key="1">
    <source>
        <dbReference type="EMBL" id="EGZ18085.1"/>
    </source>
</evidence>
<dbReference type="EMBL" id="JH159154">
    <property type="protein sequence ID" value="EGZ18085.1"/>
    <property type="molecule type" value="Genomic_DNA"/>
</dbReference>
<organism evidence="1 2">
    <name type="scientific">Phytophthora sojae (strain P6497)</name>
    <name type="common">Soybean stem and root rot agent</name>
    <name type="synonym">Phytophthora megasperma f. sp. glycines</name>
    <dbReference type="NCBI Taxonomy" id="1094619"/>
    <lineage>
        <taxon>Eukaryota</taxon>
        <taxon>Sar</taxon>
        <taxon>Stramenopiles</taxon>
        <taxon>Oomycota</taxon>
        <taxon>Peronosporomycetes</taxon>
        <taxon>Peronosporales</taxon>
        <taxon>Peronosporaceae</taxon>
        <taxon>Phytophthora</taxon>
    </lineage>
</organism>
<dbReference type="KEGG" id="psoj:PHYSODRAFT_261327"/>
<dbReference type="GeneID" id="20639268"/>
<protein>
    <submittedName>
        <fullName evidence="1">Uncharacterized protein</fullName>
    </submittedName>
</protein>
<proteinExistence type="predicted"/>
<dbReference type="AlphaFoldDB" id="G4ZHK5"/>
<sequence>MFNSQVKVMYFHRRDQLSPAVIRILDQHVEYMKDHLPAFWHILHWFMMKTKPEDDEKCDDLTIYERAQDLHRKRQAFHDGVARTFEARIKRLIKAGMPKTMSTKKDDGTRYTLADQIAMAELEDPGRTQWTTGTDDERLAHVPAKIVNKMLLPEHECVDNWVSTKFQ</sequence>
<name>G4ZHK5_PHYSP</name>
<keyword evidence="2" id="KW-1185">Reference proteome</keyword>